<evidence type="ECO:0000256" key="1">
    <source>
        <dbReference type="ARBA" id="ARBA00009009"/>
    </source>
</evidence>
<dbReference type="InterPro" id="IPR012338">
    <property type="entry name" value="Beta-lactam/transpept-like"/>
</dbReference>
<dbReference type="InterPro" id="IPR001466">
    <property type="entry name" value="Beta-lactam-related"/>
</dbReference>
<dbReference type="Gene3D" id="3.40.710.10">
    <property type="entry name" value="DD-peptidase/beta-lactamase superfamily"/>
    <property type="match status" value="1"/>
</dbReference>
<organism evidence="5 6">
    <name type="scientific">Ustilaginoidea virens</name>
    <name type="common">Rice false smut fungus</name>
    <name type="synonym">Villosiclava virens</name>
    <dbReference type="NCBI Taxonomy" id="1159556"/>
    <lineage>
        <taxon>Eukaryota</taxon>
        <taxon>Fungi</taxon>
        <taxon>Dikarya</taxon>
        <taxon>Ascomycota</taxon>
        <taxon>Pezizomycotina</taxon>
        <taxon>Sordariomycetes</taxon>
        <taxon>Hypocreomycetidae</taxon>
        <taxon>Hypocreales</taxon>
        <taxon>Clavicipitaceae</taxon>
        <taxon>Ustilaginoidea</taxon>
    </lineage>
</organism>
<dbReference type="PANTHER" id="PTHR43283:SF17">
    <property type="entry name" value="(LOVD), PUTATIVE (AFU_ORTHOLOGUE AFUA_5G00920)-RELATED"/>
    <property type="match status" value="1"/>
</dbReference>
<evidence type="ECO:0000256" key="2">
    <source>
        <dbReference type="ARBA" id="ARBA00022801"/>
    </source>
</evidence>
<dbReference type="PANTHER" id="PTHR43283">
    <property type="entry name" value="BETA-LACTAMASE-RELATED"/>
    <property type="match status" value="1"/>
</dbReference>
<sequence length="402" mass="44407">MNKLDDILRRHTVHGEETRGKLLGAAFVVTSKDATLYSGSSGRLRLDVDSPPFTEHTFTWVASLTKLVTSIAVMQLVQRGRLSLDADLRPLVPELRDARILRAMDRDGRPAYERNTRPITMRQLLTHTSGFSYEFADPVLLAWSRSAPGRDVSRMHWSRLEISTPLRFAPGQGWAYGVGVDWAGQVVEAVTGGPLSRHVRDHILRPLGLADTGFWPERHPQTAPRTAQNVERTRSGRLRPAAWPTPHEHEMESGGAGLFTTASDYAALLRGFLRGSLVSDDTVRAMLAPQLDEAQAERMRDVATHPRVRNTFVPEFADGQDINHGLGGMLNVGDVPGKRRGGSMAWSGILNSRWWADPTTGIAAVLVVNVRPNGDPIVAKLYDELERAVYAHLLGDASKSRI</sequence>
<dbReference type="EMBL" id="CP072758">
    <property type="protein sequence ID" value="QUC23129.1"/>
    <property type="molecule type" value="Genomic_DNA"/>
</dbReference>
<evidence type="ECO:0000313" key="5">
    <source>
        <dbReference type="EMBL" id="QUC23129.1"/>
    </source>
</evidence>
<evidence type="ECO:0000313" key="6">
    <source>
        <dbReference type="Proteomes" id="UP000027002"/>
    </source>
</evidence>
<proteinExistence type="inferred from homology"/>
<gene>
    <name evidence="5" type="ORF">UV8b_07370</name>
</gene>
<dbReference type="AlphaFoldDB" id="A0A8E5HXR6"/>
<dbReference type="OrthoDB" id="428260at2759"/>
<accession>A0A8E5HXR6</accession>
<comment type="similarity">
    <text evidence="1">Belongs to the class-A beta-lactamase family.</text>
</comment>
<protein>
    <recommendedName>
        <fullName evidence="4">Beta-lactamase-related domain-containing protein</fullName>
    </recommendedName>
</protein>
<name>A0A8E5HXR6_USTVR</name>
<dbReference type="Pfam" id="PF00144">
    <property type="entry name" value="Beta-lactamase"/>
    <property type="match status" value="1"/>
</dbReference>
<dbReference type="SUPFAM" id="SSF56601">
    <property type="entry name" value="beta-lactamase/transpeptidase-like"/>
    <property type="match status" value="1"/>
</dbReference>
<dbReference type="RefSeq" id="XP_043000802.1">
    <property type="nucleotide sequence ID" value="XM_043144867.1"/>
</dbReference>
<reference evidence="5" key="1">
    <citation type="submission" date="2020-03" db="EMBL/GenBank/DDBJ databases">
        <title>A mixture of massive structural variations and highly conserved coding sequences in Ustilaginoidea virens genome.</title>
        <authorList>
            <person name="Zhang K."/>
            <person name="Zhao Z."/>
            <person name="Zhang Z."/>
            <person name="Li Y."/>
            <person name="Hsiang T."/>
            <person name="Sun W."/>
        </authorList>
    </citation>
    <scope>NUCLEOTIDE SEQUENCE</scope>
    <source>
        <strain evidence="5">UV-8b</strain>
    </source>
</reference>
<evidence type="ECO:0000256" key="3">
    <source>
        <dbReference type="SAM" id="MobiDB-lite"/>
    </source>
</evidence>
<feature type="region of interest" description="Disordered" evidence="3">
    <location>
        <begin position="215"/>
        <end position="255"/>
    </location>
</feature>
<dbReference type="GeneID" id="66068147"/>
<dbReference type="GO" id="GO:0016787">
    <property type="term" value="F:hydrolase activity"/>
    <property type="evidence" value="ECO:0007669"/>
    <property type="project" value="UniProtKB-KW"/>
</dbReference>
<dbReference type="InterPro" id="IPR050789">
    <property type="entry name" value="Diverse_Enzym_Activities"/>
</dbReference>
<dbReference type="KEGG" id="uvi:66068147"/>
<feature type="domain" description="Beta-lactamase-related" evidence="4">
    <location>
        <begin position="18"/>
        <end position="376"/>
    </location>
</feature>
<dbReference type="Proteomes" id="UP000027002">
    <property type="component" value="Chromosome 6"/>
</dbReference>
<evidence type="ECO:0000259" key="4">
    <source>
        <dbReference type="Pfam" id="PF00144"/>
    </source>
</evidence>
<keyword evidence="2" id="KW-0378">Hydrolase</keyword>
<keyword evidence="6" id="KW-1185">Reference proteome</keyword>